<evidence type="ECO:0000313" key="1">
    <source>
        <dbReference type="EMBL" id="MED6240952.1"/>
    </source>
</evidence>
<gene>
    <name evidence="1" type="ORF">ATANTOWER_020673</name>
</gene>
<dbReference type="Proteomes" id="UP001345963">
    <property type="component" value="Unassembled WGS sequence"/>
</dbReference>
<evidence type="ECO:0000313" key="2">
    <source>
        <dbReference type="Proteomes" id="UP001345963"/>
    </source>
</evidence>
<comment type="caution">
    <text evidence="1">The sequence shown here is derived from an EMBL/GenBank/DDBJ whole genome shotgun (WGS) entry which is preliminary data.</text>
</comment>
<organism evidence="1 2">
    <name type="scientific">Ataeniobius toweri</name>
    <dbReference type="NCBI Taxonomy" id="208326"/>
    <lineage>
        <taxon>Eukaryota</taxon>
        <taxon>Metazoa</taxon>
        <taxon>Chordata</taxon>
        <taxon>Craniata</taxon>
        <taxon>Vertebrata</taxon>
        <taxon>Euteleostomi</taxon>
        <taxon>Actinopterygii</taxon>
        <taxon>Neopterygii</taxon>
        <taxon>Teleostei</taxon>
        <taxon>Neoteleostei</taxon>
        <taxon>Acanthomorphata</taxon>
        <taxon>Ovalentaria</taxon>
        <taxon>Atherinomorphae</taxon>
        <taxon>Cyprinodontiformes</taxon>
        <taxon>Goodeidae</taxon>
        <taxon>Ataeniobius</taxon>
    </lineage>
</organism>
<keyword evidence="2" id="KW-1185">Reference proteome</keyword>
<name>A0ABU7ART4_9TELE</name>
<accession>A0ABU7ART4</accession>
<dbReference type="EMBL" id="JAHUTI010029508">
    <property type="protein sequence ID" value="MED6240952.1"/>
    <property type="molecule type" value="Genomic_DNA"/>
</dbReference>
<proteinExistence type="predicted"/>
<sequence length="101" mass="11306">MSLYFTEFTVSCTFTRFTGPSEVKQTHSITNPSPYLSVSMSGFSTCSSYASQQTLLESLFPKVSSDQDTQSYSNSRELSKFHVFLFVMVGQKKLSKLLMGT</sequence>
<reference evidence="1 2" key="1">
    <citation type="submission" date="2021-07" db="EMBL/GenBank/DDBJ databases">
        <authorList>
            <person name="Palmer J.M."/>
        </authorList>
    </citation>
    <scope>NUCLEOTIDE SEQUENCE [LARGE SCALE GENOMIC DNA]</scope>
    <source>
        <strain evidence="1 2">AT_MEX2019</strain>
        <tissue evidence="1">Muscle</tissue>
    </source>
</reference>
<protein>
    <submittedName>
        <fullName evidence="1">Uncharacterized protein</fullName>
    </submittedName>
</protein>